<keyword evidence="3" id="KW-1185">Reference proteome</keyword>
<gene>
    <name evidence="2" type="primary">mad2l1bp</name>
</gene>
<dbReference type="GO" id="GO:0007096">
    <property type="term" value="P:regulation of exit from mitosis"/>
    <property type="evidence" value="ECO:0007669"/>
    <property type="project" value="InterPro"/>
</dbReference>
<dbReference type="Gene3D" id="3.30.900.20">
    <property type="match status" value="1"/>
</dbReference>
<dbReference type="OrthoDB" id="6334764at2759"/>
<dbReference type="GeneTree" id="ENSGT00390000003812"/>
<dbReference type="PANTHER" id="PTHR15681">
    <property type="entry name" value="MAD2L1-BINDING PROTEIN"/>
    <property type="match status" value="1"/>
</dbReference>
<dbReference type="PANTHER" id="PTHR15681:SF1">
    <property type="entry name" value="MAD2L1-BINDING PROTEIN"/>
    <property type="match status" value="1"/>
</dbReference>
<dbReference type="GO" id="GO:0005634">
    <property type="term" value="C:nucleus"/>
    <property type="evidence" value="ECO:0007669"/>
    <property type="project" value="InterPro"/>
</dbReference>
<proteinExistence type="predicted"/>
<evidence type="ECO:0000313" key="2">
    <source>
        <dbReference type="Ensembl" id="ENSGMOP00000019543.2"/>
    </source>
</evidence>
<reference evidence="2" key="1">
    <citation type="submission" date="2025-08" db="UniProtKB">
        <authorList>
            <consortium name="Ensembl"/>
        </authorList>
    </citation>
    <scope>IDENTIFICATION</scope>
</reference>
<dbReference type="GeneID" id="115559794"/>
<evidence type="ECO:0000256" key="1">
    <source>
        <dbReference type="SAM" id="MobiDB-lite"/>
    </source>
</evidence>
<evidence type="ECO:0000313" key="3">
    <source>
        <dbReference type="Proteomes" id="UP000694546"/>
    </source>
</evidence>
<dbReference type="InterPro" id="IPR053729">
    <property type="entry name" value="MAD2L1BP_domain_sf"/>
</dbReference>
<dbReference type="Proteomes" id="UP000694546">
    <property type="component" value="Chromosome 15"/>
</dbReference>
<feature type="compositionally biased region" description="Basic and acidic residues" evidence="1">
    <location>
        <begin position="83"/>
        <end position="95"/>
    </location>
</feature>
<protein>
    <submittedName>
        <fullName evidence="2">MAD2L1 binding protein</fullName>
    </submittedName>
</protein>
<dbReference type="InterPro" id="IPR009511">
    <property type="entry name" value="MAD1/Cdc20-bound-Mad2-bd"/>
</dbReference>
<dbReference type="RefSeq" id="XP_030234748.1">
    <property type="nucleotide sequence ID" value="XM_030378888.1"/>
</dbReference>
<sequence length="397" mass="44184">MQEREFVEVPGIFKTMAEGSIIQLSKGDLEDGTKTHSVTTRSKDYGCSLLEKESSLVSESNMNGGVPIVETCTDSHTTPSRASESEGPHSLTHRDIHGGLEKTTRASQVDAALSVDTLDPQTHNVNDEENNLVSTRLNESDDAIDEDVSCHVSKPDNKGLSDAEIVRRAHEEGRIEVVLPGSVTQEGCCRFVSEILKCILYQRQQLPMTYDQLVFTQKKTNAPIHKKEVVNSRPTDFNRRKCQRTVEDLEVLLEHLELLFSLSLVPRVLLLLGGSPVLPQELYEVNMEGLVLAAGDGSLRVSSCLRQLFRTIFVSDLLSDVRPVRLTATTVLVLAHRDCEVGWFRPKLDFKVPTRVKRQIIALSTDAGIGSSPQKEESNWEDYVWFQAPVAIKGFSK</sequence>
<name>A0A8C4ZRL9_GADMO</name>
<dbReference type="AlphaFoldDB" id="A0A8C4ZRL9"/>
<dbReference type="Pfam" id="PF06581">
    <property type="entry name" value="p31comet"/>
    <property type="match status" value="1"/>
</dbReference>
<feature type="compositionally biased region" description="Polar residues" evidence="1">
    <location>
        <begin position="72"/>
        <end position="82"/>
    </location>
</feature>
<feature type="region of interest" description="Disordered" evidence="1">
    <location>
        <begin position="72"/>
        <end position="95"/>
    </location>
</feature>
<accession>A0A8C4ZRL9</accession>
<dbReference type="Ensembl" id="ENSGMOT00000020020.2">
    <property type="protein sequence ID" value="ENSGMOP00000019543.2"/>
    <property type="gene ID" value="ENSGMOG00000018170.2"/>
</dbReference>
<reference evidence="2" key="2">
    <citation type="submission" date="2025-09" db="UniProtKB">
        <authorList>
            <consortium name="Ensembl"/>
        </authorList>
    </citation>
    <scope>IDENTIFICATION</scope>
</reference>
<organism evidence="2 3">
    <name type="scientific">Gadus morhua</name>
    <name type="common">Atlantic cod</name>
    <dbReference type="NCBI Taxonomy" id="8049"/>
    <lineage>
        <taxon>Eukaryota</taxon>
        <taxon>Metazoa</taxon>
        <taxon>Chordata</taxon>
        <taxon>Craniata</taxon>
        <taxon>Vertebrata</taxon>
        <taxon>Euteleostomi</taxon>
        <taxon>Actinopterygii</taxon>
        <taxon>Neopterygii</taxon>
        <taxon>Teleostei</taxon>
        <taxon>Neoteleostei</taxon>
        <taxon>Acanthomorphata</taxon>
        <taxon>Zeiogadaria</taxon>
        <taxon>Gadariae</taxon>
        <taxon>Gadiformes</taxon>
        <taxon>Gadoidei</taxon>
        <taxon>Gadidae</taxon>
        <taxon>Gadus</taxon>
    </lineage>
</organism>